<organism evidence="2 3">
    <name type="scientific">Paenibacillus gallinarum</name>
    <dbReference type="NCBI Taxonomy" id="2762232"/>
    <lineage>
        <taxon>Bacteria</taxon>
        <taxon>Bacillati</taxon>
        <taxon>Bacillota</taxon>
        <taxon>Bacilli</taxon>
        <taxon>Bacillales</taxon>
        <taxon>Paenibacillaceae</taxon>
        <taxon>Paenibacillus</taxon>
    </lineage>
</organism>
<evidence type="ECO:0000259" key="1">
    <source>
        <dbReference type="Pfam" id="PF08808"/>
    </source>
</evidence>
<accession>A0ABR8T3L5</accession>
<dbReference type="Pfam" id="PF08808">
    <property type="entry name" value="RES"/>
    <property type="match status" value="1"/>
</dbReference>
<dbReference type="Proteomes" id="UP000608071">
    <property type="component" value="Unassembled WGS sequence"/>
</dbReference>
<name>A0ABR8T3L5_9BACL</name>
<dbReference type="InterPro" id="IPR014914">
    <property type="entry name" value="RES_dom"/>
</dbReference>
<proteinExistence type="predicted"/>
<evidence type="ECO:0000313" key="2">
    <source>
        <dbReference type="EMBL" id="MBD7970346.1"/>
    </source>
</evidence>
<sequence>MYDEEIHICNDCYEIFTNFLEVNGHVDIEDYCTSLENNEDSLNCEICKSSSSEYVYSNIGSIIIDVADELSKDISGCEFCEGFDRANFVHAFNKDTDLTSRMDLDDCNGSTVSEYLQEHEQEVPFELVNFFAKLIICPCGYGRESNHRKNNPTGGVFNCYSDIYTESDMNNFYGFEYERFSEFGKKYGEYFSPQELLDFKEHISKYPLLAFNHAVGEAIFNTIKKHFEAGEYKTVLPGTATLYRGRSRKRDVINSYSDADMWSPPPGLSSHGRFNSVGFSILYLSNHIDAIPYEINPLTDEVIDIAEFKLKNEIKIFDIGNFDGEFSGFFEEKNVETKLLKQAYLLPNYIGVCCNYLGYDGVMYEGVHQKSAGKEYSNYALFNINKEDSTLSVNSITAYDLSFHIDLIKNYF</sequence>
<comment type="caution">
    <text evidence="2">The sequence shown here is derived from an EMBL/GenBank/DDBJ whole genome shotgun (WGS) entry which is preliminary data.</text>
</comment>
<dbReference type="EMBL" id="JACSQL010000011">
    <property type="protein sequence ID" value="MBD7970346.1"/>
    <property type="molecule type" value="Genomic_DNA"/>
</dbReference>
<gene>
    <name evidence="2" type="ORF">H9647_19960</name>
</gene>
<reference evidence="2 3" key="1">
    <citation type="submission" date="2020-08" db="EMBL/GenBank/DDBJ databases">
        <title>A Genomic Blueprint of the Chicken Gut Microbiome.</title>
        <authorList>
            <person name="Gilroy R."/>
            <person name="Ravi A."/>
            <person name="Getino M."/>
            <person name="Pursley I."/>
            <person name="Horton D.L."/>
            <person name="Alikhan N.-F."/>
            <person name="Baker D."/>
            <person name="Gharbi K."/>
            <person name="Hall N."/>
            <person name="Watson M."/>
            <person name="Adriaenssens E.M."/>
            <person name="Foster-Nyarko E."/>
            <person name="Jarju S."/>
            <person name="Secka A."/>
            <person name="Antonio M."/>
            <person name="Oren A."/>
            <person name="Chaudhuri R."/>
            <person name="La Ragione R.M."/>
            <person name="Hildebrand F."/>
            <person name="Pallen M.J."/>
        </authorList>
    </citation>
    <scope>NUCLEOTIDE SEQUENCE [LARGE SCALE GENOMIC DNA]</scope>
    <source>
        <strain evidence="2 3">Sa2BVA9</strain>
    </source>
</reference>
<dbReference type="RefSeq" id="WP_191803336.1">
    <property type="nucleotide sequence ID" value="NZ_JACSQL010000011.1"/>
</dbReference>
<keyword evidence="3" id="KW-1185">Reference proteome</keyword>
<protein>
    <submittedName>
        <fullName evidence="2">RES family NAD+ phosphorylase</fullName>
    </submittedName>
</protein>
<evidence type="ECO:0000313" key="3">
    <source>
        <dbReference type="Proteomes" id="UP000608071"/>
    </source>
</evidence>
<feature type="domain" description="RES" evidence="1">
    <location>
        <begin position="255"/>
        <end position="400"/>
    </location>
</feature>